<dbReference type="InterPro" id="IPR041425">
    <property type="entry name" value="C3/4/5_MG1"/>
</dbReference>
<dbReference type="SMART" id="SM00643">
    <property type="entry name" value="C345C"/>
    <property type="match status" value="1"/>
</dbReference>
<dbReference type="CTD" id="727"/>
<name>A0A6P7YKB7_9AMPH</name>
<dbReference type="Pfam" id="PF17791">
    <property type="entry name" value="MG3"/>
    <property type="match status" value="1"/>
</dbReference>
<dbReference type="GeneID" id="115472996"/>
<dbReference type="Gene3D" id="6.20.50.160">
    <property type="match status" value="1"/>
</dbReference>
<evidence type="ECO:0000256" key="2">
    <source>
        <dbReference type="ARBA" id="ARBA00022525"/>
    </source>
</evidence>
<evidence type="ECO:0000256" key="1">
    <source>
        <dbReference type="ARBA" id="ARBA00004613"/>
    </source>
</evidence>
<dbReference type="SMART" id="SM01360">
    <property type="entry name" value="A2M"/>
    <property type="match status" value="1"/>
</dbReference>
<evidence type="ECO:0000256" key="4">
    <source>
        <dbReference type="SAM" id="SignalP"/>
    </source>
</evidence>
<dbReference type="FunFam" id="2.60.40.1940:FF:000001">
    <property type="entry name" value="Complement component C3"/>
    <property type="match status" value="1"/>
</dbReference>
<dbReference type="CDD" id="cd00017">
    <property type="entry name" value="ANATO"/>
    <property type="match status" value="1"/>
</dbReference>
<dbReference type="PROSITE" id="PS01178">
    <property type="entry name" value="ANAPHYLATOXIN_2"/>
    <property type="match status" value="1"/>
</dbReference>
<dbReference type="SMART" id="SM01359">
    <property type="entry name" value="A2M_N_2"/>
    <property type="match status" value="1"/>
</dbReference>
<evidence type="ECO:0000313" key="8">
    <source>
        <dbReference type="RefSeq" id="XP_030063429.1"/>
    </source>
</evidence>
<dbReference type="Gene3D" id="1.20.91.20">
    <property type="entry name" value="Anaphylotoxins (complement system)"/>
    <property type="match status" value="1"/>
</dbReference>
<dbReference type="KEGG" id="muo:115472996"/>
<feature type="domain" description="Anaphylatoxin-like" evidence="5">
    <location>
        <begin position="702"/>
        <end position="739"/>
    </location>
</feature>
<dbReference type="FunFam" id="2.20.130.20:FF:000008">
    <property type="entry name" value="Complement component C5"/>
    <property type="match status" value="1"/>
</dbReference>
<dbReference type="InterPro" id="IPR008930">
    <property type="entry name" value="Terpenoid_cyclase/PrenylTrfase"/>
</dbReference>
<dbReference type="RefSeq" id="XP_030063429.1">
    <property type="nucleotide sequence ID" value="XM_030207569.1"/>
</dbReference>
<dbReference type="Gene3D" id="2.20.130.20">
    <property type="match status" value="1"/>
</dbReference>
<dbReference type="Gene3D" id="2.60.120.1540">
    <property type="match status" value="1"/>
</dbReference>
<protein>
    <submittedName>
        <fullName evidence="8">Complement C5</fullName>
    </submittedName>
</protein>
<dbReference type="Gene3D" id="2.60.40.1940">
    <property type="match status" value="1"/>
</dbReference>
<dbReference type="Pfam" id="PF21309">
    <property type="entry name" value="C5_CUB"/>
    <property type="match status" value="1"/>
</dbReference>
<dbReference type="Pfam" id="PF07678">
    <property type="entry name" value="TED_complement"/>
    <property type="match status" value="1"/>
</dbReference>
<dbReference type="InterPro" id="IPR001599">
    <property type="entry name" value="Macroglobln_a2"/>
</dbReference>
<feature type="domain" description="NTR" evidence="6">
    <location>
        <begin position="1550"/>
        <end position="1696"/>
    </location>
</feature>
<dbReference type="PANTHER" id="PTHR11412:SF83">
    <property type="entry name" value="COMPLEMENT C5"/>
    <property type="match status" value="1"/>
</dbReference>
<dbReference type="InterPro" id="IPR000020">
    <property type="entry name" value="Anaphylatoxin/fibulin"/>
</dbReference>
<dbReference type="Gene3D" id="1.50.10.20">
    <property type="match status" value="1"/>
</dbReference>
<dbReference type="Gene3D" id="2.60.40.1930">
    <property type="match status" value="3"/>
</dbReference>
<dbReference type="InterPro" id="IPR013783">
    <property type="entry name" value="Ig-like_fold"/>
</dbReference>
<dbReference type="PANTHER" id="PTHR11412">
    <property type="entry name" value="MACROGLOBULIN / COMPLEMENT"/>
    <property type="match status" value="1"/>
</dbReference>
<feature type="chain" id="PRO_5027657832" evidence="4">
    <location>
        <begin position="19"/>
        <end position="1696"/>
    </location>
</feature>
<dbReference type="SUPFAM" id="SSF48239">
    <property type="entry name" value="Terpenoid cyclases/Protein prenyltransferases"/>
    <property type="match status" value="1"/>
</dbReference>
<dbReference type="Proteomes" id="UP000515156">
    <property type="component" value="Chromosome 6"/>
</dbReference>
<dbReference type="InterPro" id="IPR018933">
    <property type="entry name" value="Netrin_module_non-TIMP"/>
</dbReference>
<dbReference type="OrthoDB" id="6359008at2759"/>
<dbReference type="GO" id="GO:0005615">
    <property type="term" value="C:extracellular space"/>
    <property type="evidence" value="ECO:0007669"/>
    <property type="project" value="InterPro"/>
</dbReference>
<dbReference type="Pfam" id="PF01759">
    <property type="entry name" value="NTR"/>
    <property type="match status" value="1"/>
</dbReference>
<dbReference type="InterPro" id="IPR002890">
    <property type="entry name" value="MG2"/>
</dbReference>
<keyword evidence="4" id="KW-0732">Signal</keyword>
<accession>A0A6P7YKB7</accession>
<dbReference type="Gene3D" id="2.40.50.120">
    <property type="match status" value="1"/>
</dbReference>
<gene>
    <name evidence="8" type="primary">C5</name>
</gene>
<dbReference type="Gene3D" id="2.60.40.690">
    <property type="entry name" value="Alpha-macroglobulin, receptor-binding domain"/>
    <property type="match status" value="1"/>
</dbReference>
<dbReference type="Pfam" id="PF00207">
    <property type="entry name" value="A2M"/>
    <property type="match status" value="1"/>
</dbReference>
<dbReference type="Pfam" id="PF01821">
    <property type="entry name" value="ANATO"/>
    <property type="match status" value="1"/>
</dbReference>
<evidence type="ECO:0000256" key="3">
    <source>
        <dbReference type="ARBA" id="ARBA00023157"/>
    </source>
</evidence>
<dbReference type="SMART" id="SM00104">
    <property type="entry name" value="ANATO"/>
    <property type="match status" value="1"/>
</dbReference>
<evidence type="ECO:0000259" key="6">
    <source>
        <dbReference type="PROSITE" id="PS50189"/>
    </source>
</evidence>
<dbReference type="InterPro" id="IPR011625">
    <property type="entry name" value="A2M_N_BRD"/>
</dbReference>
<dbReference type="InterPro" id="IPR001134">
    <property type="entry name" value="Netrin_domain"/>
</dbReference>
<dbReference type="InterPro" id="IPR009048">
    <property type="entry name" value="A-macroglobulin_rcpt-bd"/>
</dbReference>
<dbReference type="InterPro" id="IPR048843">
    <property type="entry name" value="C5_CUB"/>
</dbReference>
<dbReference type="InterPro" id="IPR050473">
    <property type="entry name" value="A2M/Complement_sys"/>
</dbReference>
<proteinExistence type="predicted"/>
<evidence type="ECO:0000259" key="5">
    <source>
        <dbReference type="PROSITE" id="PS01178"/>
    </source>
</evidence>
<keyword evidence="2" id="KW-0964">Secreted</keyword>
<keyword evidence="7" id="KW-1185">Reference proteome</keyword>
<dbReference type="Pfam" id="PF07677">
    <property type="entry name" value="A2M_recep"/>
    <property type="match status" value="1"/>
</dbReference>
<organism evidence="7 8">
    <name type="scientific">Microcaecilia unicolor</name>
    <dbReference type="NCBI Taxonomy" id="1415580"/>
    <lineage>
        <taxon>Eukaryota</taxon>
        <taxon>Metazoa</taxon>
        <taxon>Chordata</taxon>
        <taxon>Craniata</taxon>
        <taxon>Vertebrata</taxon>
        <taxon>Euteleostomi</taxon>
        <taxon>Amphibia</taxon>
        <taxon>Gymnophiona</taxon>
        <taxon>Siphonopidae</taxon>
        <taxon>Microcaecilia</taxon>
    </lineage>
</organism>
<dbReference type="InParanoid" id="A0A6P7YKB7"/>
<evidence type="ECO:0000313" key="7">
    <source>
        <dbReference type="Proteomes" id="UP000515156"/>
    </source>
</evidence>
<dbReference type="InterPro" id="IPR011626">
    <property type="entry name" value="Alpha-macroglobulin_TED"/>
</dbReference>
<sequence>MDILKLIFALAVCGRIQSQEQTYLITAPKTFRIGASENIVVQAFGYQSAFPISISIKSYPDKKTTYASDHIQLSDSNQFQGMVTLTIQPKDLPRIDNSPQYVYLEALAKGILKEEKVPVTYENGFLFIQTDKPIYTPDQSVNVRVYSLNEELKPAFRSVILTFVDPEGVKVDILEAEDFTGIIAFPEFKIPVNPRYGEWKIEAAYKKDFTTSATARFEVKEYAMPTFSVSIEPEMSSISYEKFERFTITIKASYFYNKKVSRADVYVRYGIIKNDNRRMIPKTVQTAEMSNGVAEVIFNSKKAVKEIGYQKLQDLDGCYLYITATVLEASGGNSEESEFADVKYAFFPYTLKLVATPLFVRPGLPFHIKVQVRDTSDQLVERVPVTLTASSFTVDNVDTLLVDESQEAGNTVTSVDDGIALFILNVPADANTLTFTINTADRHLPEDSQGTAEYTARTYVSPSKSYLYVDWAVKYTLLHVGEYLNINVYPRTSNMHKIKHYSYLVLSKGKIVKYGTVGRYADSTFQNLNIEATKEMVPSARVLVYYIITSEQTAELVADSIWINVEEKCVNNLKVKLSTNAKSYKPGAAMNLNINAQQNAYIALSSMDTAIYGVARRKKRPVEKILRNFEKSDLGCGAGGGHNNADVFALAGLTFMTNANVEASKDHGRTCAEILRPKRSFKFIEEINKKVMTYRAREVRKCCMDGVHEYPVYETCESRLKRVGKWPGKYCRDAFLSCCQLANKLRATEMGAVLILARMEMRTILDVDEPEVRSYFPESWMWEVHQITDRSGLKELSFTLPDSLTTWEIEGVGLSSEGVCVADPVKVQVFKDVFLDMHIPYSVVRGEQIELRGSVYNYRDLRMKFCATLSVGEGVCLFKGSATKLKGIQSTSCTARQIEGSSVSVVTFKVMPLELGLHTINFTLKSEHGSEILVKTLRVVPEGVKREHHVGFMLDPQGVYGSIRRRQEFRYRVPSGTVPKSEIDRTVSVKGHLFGEVISAVLSADGINTVTSLPKHSAESELMRVAPIFYVFHYLEKLDNWHLLGPQTFTSRVNMRRKMKEGIISILSFRNKDFSYSMWNDNVPSTWLTAFALRIFGQVHRHVPLDEMAICNSILWLIDACQMKDGSFMEHSSYNPVKLQGTLPTKAKEKALYLSAFVLIGLHKAYHVCPTVQIKDAMNRAEEYVASAVESAHSTFTLAIATYALALGDPSRPAARSAFLALKKEALVKDTGNPPIYRFWKDTFTKVDASTPNAGTAQIVETTAYALLTTLLYGDQSYANPVVRWLSEEQRYGGGYFSTQDTVNALEALTEYAILSKKLELNMIVRVSYKKGGDFQVYRLTETNHLARPAEVALADDVIVSTTSGTGLATANVRTVYHIRSTSEEICSFTLKIDLKAHEDGRYKRDSSHRSFLPQTRILEACAKYKPNVREPYLESSHAVMEISLLSGLVADERDLHLLANGVDHLISDYSIDNGRVVLQLDSIPSDDFLCVAFRVKEIFHVGMLSPSPFTVYEFHAPDRQCTIFYNPYGDEQLVKLCQDNECKCMEAECSKMYNSMDLTITADERRDKACLKDTVYAYKVKIVSSVEDGSFVKYTATIQDIYKKGESFVKTNTEVVFIKKRSCSDIALNDGNQYLIMGKEGLQIQVLFSFRYEYPLDSMTWIEWWPTEADCDTEMCKTFVNTLDDFSESVLLFGC</sequence>
<reference evidence="8" key="1">
    <citation type="submission" date="2025-08" db="UniProtKB">
        <authorList>
            <consortium name="RefSeq"/>
        </authorList>
    </citation>
    <scope>IDENTIFICATION</scope>
</reference>
<dbReference type="InterPro" id="IPR040839">
    <property type="entry name" value="MG4"/>
</dbReference>
<dbReference type="InterPro" id="IPR036595">
    <property type="entry name" value="A-macroglobulin_rcpt-bd_sf"/>
</dbReference>
<dbReference type="PROSITE" id="PS50189">
    <property type="entry name" value="NTR"/>
    <property type="match status" value="1"/>
</dbReference>
<dbReference type="GO" id="GO:0004866">
    <property type="term" value="F:endopeptidase inhibitor activity"/>
    <property type="evidence" value="ECO:0007669"/>
    <property type="project" value="InterPro"/>
</dbReference>
<dbReference type="SUPFAM" id="SSF47686">
    <property type="entry name" value="Anaphylotoxins (complement system)"/>
    <property type="match status" value="1"/>
</dbReference>
<keyword evidence="3" id="KW-1015">Disulfide bond</keyword>
<dbReference type="SUPFAM" id="SSF49410">
    <property type="entry name" value="Alpha-macroglobulin receptor domain"/>
    <property type="match status" value="1"/>
</dbReference>
<dbReference type="Pfam" id="PF17790">
    <property type="entry name" value="MG1"/>
    <property type="match status" value="1"/>
</dbReference>
<dbReference type="CDD" id="cd02896">
    <property type="entry name" value="complement_C3_C4_C5"/>
    <property type="match status" value="1"/>
</dbReference>
<dbReference type="InterPro" id="IPR018081">
    <property type="entry name" value="Anaphylatoxin_comp_syst"/>
</dbReference>
<feature type="signal peptide" evidence="4">
    <location>
        <begin position="1"/>
        <end position="18"/>
    </location>
</feature>
<dbReference type="Pfam" id="PF07703">
    <property type="entry name" value="A2M_BRD"/>
    <property type="match status" value="1"/>
</dbReference>
<dbReference type="InterPro" id="IPR041555">
    <property type="entry name" value="MG3"/>
</dbReference>
<dbReference type="SUPFAM" id="SSF50242">
    <property type="entry name" value="TIMP-like"/>
    <property type="match status" value="1"/>
</dbReference>
<dbReference type="InterPro" id="IPR008993">
    <property type="entry name" value="TIMP-like_OB-fold"/>
</dbReference>
<dbReference type="FunCoup" id="A0A6P7YKB7">
    <property type="interactions" value="512"/>
</dbReference>
<dbReference type="SMART" id="SM01361">
    <property type="entry name" value="A2M_recep"/>
    <property type="match status" value="1"/>
</dbReference>
<dbReference type="Pfam" id="PF01835">
    <property type="entry name" value="MG2"/>
    <property type="match status" value="1"/>
</dbReference>
<comment type="subcellular location">
    <subcellularLocation>
        <location evidence="1">Secreted</location>
    </subcellularLocation>
</comment>
<dbReference type="Pfam" id="PF17789">
    <property type="entry name" value="MG4"/>
    <property type="match status" value="1"/>
</dbReference>
<dbReference type="Gene3D" id="2.60.40.10">
    <property type="entry name" value="Immunoglobulins"/>
    <property type="match status" value="2"/>
</dbReference>